<dbReference type="EMBL" id="LUGG01000005">
    <property type="protein sequence ID" value="OBZ74387.1"/>
    <property type="molecule type" value="Genomic_DNA"/>
</dbReference>
<evidence type="ECO:0000313" key="2">
    <source>
        <dbReference type="EMBL" id="OBZ74387.1"/>
    </source>
</evidence>
<evidence type="ECO:0000313" key="3">
    <source>
        <dbReference type="Proteomes" id="UP000092993"/>
    </source>
</evidence>
<feature type="region of interest" description="Disordered" evidence="1">
    <location>
        <begin position="72"/>
        <end position="112"/>
    </location>
</feature>
<protein>
    <submittedName>
        <fullName evidence="2">Uncharacterized protein</fullName>
    </submittedName>
</protein>
<proteinExistence type="predicted"/>
<name>A0A1C7MCQ1_GRIFR</name>
<feature type="region of interest" description="Disordered" evidence="1">
    <location>
        <begin position="118"/>
        <end position="137"/>
    </location>
</feature>
<dbReference type="OrthoDB" id="10651132at2759"/>
<dbReference type="Proteomes" id="UP000092993">
    <property type="component" value="Unassembled WGS sequence"/>
</dbReference>
<reference evidence="2 3" key="1">
    <citation type="submission" date="2016-03" db="EMBL/GenBank/DDBJ databases">
        <title>Whole genome sequencing of Grifola frondosa 9006-11.</title>
        <authorList>
            <person name="Min B."/>
            <person name="Park H."/>
            <person name="Kim J.-G."/>
            <person name="Cho H."/>
            <person name="Oh Y.-L."/>
            <person name="Kong W.-S."/>
            <person name="Choi I.-G."/>
        </authorList>
    </citation>
    <scope>NUCLEOTIDE SEQUENCE [LARGE SCALE GENOMIC DNA]</scope>
    <source>
        <strain evidence="2 3">9006-11</strain>
    </source>
</reference>
<feature type="compositionally biased region" description="Basic and acidic residues" evidence="1">
    <location>
        <begin position="72"/>
        <end position="95"/>
    </location>
</feature>
<accession>A0A1C7MCQ1</accession>
<gene>
    <name evidence="2" type="ORF">A0H81_05363</name>
</gene>
<sequence length="137" mass="14270">MSGMMPMGGAGAQMNDFGGMGAAMGAGMGGGRGWEAGWVAEWAGAWVVEWELWAEWVAWVAWGGDGRYADGHGPDGNAEHGHAALHERARRDDAVRNGYDGGRTSDGEGTGGAMMNAGVGPARTPVRGQHGFHPYAR</sequence>
<evidence type="ECO:0000256" key="1">
    <source>
        <dbReference type="SAM" id="MobiDB-lite"/>
    </source>
</evidence>
<organism evidence="2 3">
    <name type="scientific">Grifola frondosa</name>
    <name type="common">Maitake</name>
    <name type="synonym">Polyporus frondosus</name>
    <dbReference type="NCBI Taxonomy" id="5627"/>
    <lineage>
        <taxon>Eukaryota</taxon>
        <taxon>Fungi</taxon>
        <taxon>Dikarya</taxon>
        <taxon>Basidiomycota</taxon>
        <taxon>Agaricomycotina</taxon>
        <taxon>Agaricomycetes</taxon>
        <taxon>Polyporales</taxon>
        <taxon>Grifolaceae</taxon>
        <taxon>Grifola</taxon>
    </lineage>
</organism>
<dbReference type="AlphaFoldDB" id="A0A1C7MCQ1"/>
<keyword evidence="3" id="KW-1185">Reference proteome</keyword>
<comment type="caution">
    <text evidence="2">The sequence shown here is derived from an EMBL/GenBank/DDBJ whole genome shotgun (WGS) entry which is preliminary data.</text>
</comment>